<keyword evidence="4 7" id="KW-0238">DNA-binding</keyword>
<evidence type="ECO:0000313" key="7">
    <source>
        <dbReference type="EMBL" id="MBA8889946.1"/>
    </source>
</evidence>
<dbReference type="InterPro" id="IPR002078">
    <property type="entry name" value="Sigma_54_int"/>
</dbReference>
<dbReference type="Pfam" id="PF02954">
    <property type="entry name" value="HTH_8"/>
    <property type="match status" value="1"/>
</dbReference>
<name>A0A839F5T1_9GAMM</name>
<dbReference type="RefSeq" id="WP_182532983.1">
    <property type="nucleotide sequence ID" value="NZ_JACGXL010000009.1"/>
</dbReference>
<dbReference type="PROSITE" id="PS50045">
    <property type="entry name" value="SIGMA54_INTERACT_4"/>
    <property type="match status" value="1"/>
</dbReference>
<evidence type="ECO:0000256" key="3">
    <source>
        <dbReference type="ARBA" id="ARBA00023015"/>
    </source>
</evidence>
<dbReference type="Pfam" id="PF25601">
    <property type="entry name" value="AAA_lid_14"/>
    <property type="match status" value="1"/>
</dbReference>
<dbReference type="InterPro" id="IPR009057">
    <property type="entry name" value="Homeodomain-like_sf"/>
</dbReference>
<proteinExistence type="predicted"/>
<dbReference type="FunFam" id="3.40.50.300:FF:000006">
    <property type="entry name" value="DNA-binding transcriptional regulator NtrC"/>
    <property type="match status" value="1"/>
</dbReference>
<protein>
    <submittedName>
        <fullName evidence="7">DNA-binding NtrC family response regulator</fullName>
    </submittedName>
</protein>
<dbReference type="PANTHER" id="PTHR32071">
    <property type="entry name" value="TRANSCRIPTIONAL REGULATORY PROTEIN"/>
    <property type="match status" value="1"/>
</dbReference>
<dbReference type="SUPFAM" id="SSF46689">
    <property type="entry name" value="Homeodomain-like"/>
    <property type="match status" value="1"/>
</dbReference>
<dbReference type="Proteomes" id="UP000550401">
    <property type="component" value="Unassembled WGS sequence"/>
</dbReference>
<dbReference type="InterPro" id="IPR025944">
    <property type="entry name" value="Sigma_54_int_dom_CS"/>
</dbReference>
<sequence>MIGRSRQFNAMLAQLHRFAACGAPVLLEGETGTGKELAARAIHYAGPRRDKPFVPVNCGAIPDTLAESELFGHRRGAFTDARSEQPGLIEHARGGTLFLDEVDSLSPKAQVTLLRFLQDSEYRPVGGGPTRAADVRIIAATNASLQALVVLERFRRDLYYRLNPLYVRLPALRERGVDIALLAEHFLEASVRRLGLDAKRWSDDALHALQAHAWPGNVRELENVVLRACLCADGDEVGVREIGAAEPALLARVPRERIEIDAIDDADDDGMLEAVADSRGAYFSGSFSAAKASAIASFERGYLTELMRRTSGNVSAAARLSCIERRQLGKMLKRRGIEKGDFREG</sequence>
<evidence type="ECO:0000256" key="1">
    <source>
        <dbReference type="ARBA" id="ARBA00022741"/>
    </source>
</evidence>
<dbReference type="CDD" id="cd00009">
    <property type="entry name" value="AAA"/>
    <property type="match status" value="1"/>
</dbReference>
<dbReference type="InterPro" id="IPR002197">
    <property type="entry name" value="HTH_Fis"/>
</dbReference>
<evidence type="ECO:0000313" key="8">
    <source>
        <dbReference type="Proteomes" id="UP000550401"/>
    </source>
</evidence>
<keyword evidence="5" id="KW-0804">Transcription</keyword>
<dbReference type="SMART" id="SM00382">
    <property type="entry name" value="AAA"/>
    <property type="match status" value="1"/>
</dbReference>
<evidence type="ECO:0000259" key="6">
    <source>
        <dbReference type="PROSITE" id="PS50045"/>
    </source>
</evidence>
<reference evidence="7 8" key="1">
    <citation type="submission" date="2020-07" db="EMBL/GenBank/DDBJ databases">
        <title>Genomic Encyclopedia of Type Strains, Phase IV (KMG-V): Genome sequencing to study the core and pangenomes of soil and plant-associated prokaryotes.</title>
        <authorList>
            <person name="Whitman W."/>
        </authorList>
    </citation>
    <scope>NUCLEOTIDE SEQUENCE [LARGE SCALE GENOMIC DNA]</scope>
    <source>
        <strain evidence="7 8">RH2WT43</strain>
    </source>
</reference>
<keyword evidence="3" id="KW-0805">Transcription regulation</keyword>
<dbReference type="GO" id="GO:0005524">
    <property type="term" value="F:ATP binding"/>
    <property type="evidence" value="ECO:0007669"/>
    <property type="project" value="UniProtKB-KW"/>
</dbReference>
<comment type="caution">
    <text evidence="7">The sequence shown here is derived from an EMBL/GenBank/DDBJ whole genome shotgun (WGS) entry which is preliminary data.</text>
</comment>
<dbReference type="SUPFAM" id="SSF52540">
    <property type="entry name" value="P-loop containing nucleoside triphosphate hydrolases"/>
    <property type="match status" value="1"/>
</dbReference>
<dbReference type="AlphaFoldDB" id="A0A839F5T1"/>
<evidence type="ECO:0000256" key="4">
    <source>
        <dbReference type="ARBA" id="ARBA00023125"/>
    </source>
</evidence>
<evidence type="ECO:0000256" key="2">
    <source>
        <dbReference type="ARBA" id="ARBA00022840"/>
    </source>
</evidence>
<dbReference type="Pfam" id="PF00158">
    <property type="entry name" value="Sigma54_activat"/>
    <property type="match status" value="1"/>
</dbReference>
<dbReference type="Gene3D" id="1.10.10.60">
    <property type="entry name" value="Homeodomain-like"/>
    <property type="match status" value="1"/>
</dbReference>
<keyword evidence="8" id="KW-1185">Reference proteome</keyword>
<organism evidence="7 8">
    <name type="scientific">Dokdonella fugitiva</name>
    <dbReference type="NCBI Taxonomy" id="328517"/>
    <lineage>
        <taxon>Bacteria</taxon>
        <taxon>Pseudomonadati</taxon>
        <taxon>Pseudomonadota</taxon>
        <taxon>Gammaproteobacteria</taxon>
        <taxon>Lysobacterales</taxon>
        <taxon>Rhodanobacteraceae</taxon>
        <taxon>Dokdonella</taxon>
    </lineage>
</organism>
<dbReference type="InterPro" id="IPR027417">
    <property type="entry name" value="P-loop_NTPase"/>
</dbReference>
<dbReference type="PROSITE" id="PS00688">
    <property type="entry name" value="SIGMA54_INTERACT_3"/>
    <property type="match status" value="1"/>
</dbReference>
<dbReference type="GO" id="GO:0043565">
    <property type="term" value="F:sequence-specific DNA binding"/>
    <property type="evidence" value="ECO:0007669"/>
    <property type="project" value="InterPro"/>
</dbReference>
<keyword evidence="2" id="KW-0067">ATP-binding</keyword>
<dbReference type="GO" id="GO:0006355">
    <property type="term" value="P:regulation of DNA-templated transcription"/>
    <property type="evidence" value="ECO:0007669"/>
    <property type="project" value="InterPro"/>
</dbReference>
<accession>A0A839F5T1</accession>
<keyword evidence="1" id="KW-0547">Nucleotide-binding</keyword>
<gene>
    <name evidence="7" type="ORF">FHW12_004193</name>
</gene>
<dbReference type="InterPro" id="IPR058031">
    <property type="entry name" value="AAA_lid_NorR"/>
</dbReference>
<dbReference type="Gene3D" id="1.10.8.60">
    <property type="match status" value="1"/>
</dbReference>
<dbReference type="Gene3D" id="3.40.50.300">
    <property type="entry name" value="P-loop containing nucleotide triphosphate hydrolases"/>
    <property type="match status" value="1"/>
</dbReference>
<dbReference type="PANTHER" id="PTHR32071:SF117">
    <property type="entry name" value="PTS-DEPENDENT DIHYDROXYACETONE KINASE OPERON REGULATORY PROTEIN-RELATED"/>
    <property type="match status" value="1"/>
</dbReference>
<feature type="domain" description="Sigma-54 factor interaction" evidence="6">
    <location>
        <begin position="1"/>
        <end position="230"/>
    </location>
</feature>
<dbReference type="EMBL" id="JACGXL010000009">
    <property type="protein sequence ID" value="MBA8889946.1"/>
    <property type="molecule type" value="Genomic_DNA"/>
</dbReference>
<dbReference type="InterPro" id="IPR003593">
    <property type="entry name" value="AAA+_ATPase"/>
</dbReference>
<evidence type="ECO:0000256" key="5">
    <source>
        <dbReference type="ARBA" id="ARBA00023163"/>
    </source>
</evidence>